<name>A0A1L9NDJ4_ASPTC</name>
<reference evidence="2" key="1">
    <citation type="journal article" date="2017" name="Genome Biol.">
        <title>Comparative genomics reveals high biological diversity and specific adaptations in the industrially and medically important fungal genus Aspergillus.</title>
        <authorList>
            <person name="de Vries R.P."/>
            <person name="Riley R."/>
            <person name="Wiebenga A."/>
            <person name="Aguilar-Osorio G."/>
            <person name="Amillis S."/>
            <person name="Uchima C.A."/>
            <person name="Anderluh G."/>
            <person name="Asadollahi M."/>
            <person name="Askin M."/>
            <person name="Barry K."/>
            <person name="Battaglia E."/>
            <person name="Bayram O."/>
            <person name="Benocci T."/>
            <person name="Braus-Stromeyer S.A."/>
            <person name="Caldana C."/>
            <person name="Canovas D."/>
            <person name="Cerqueira G.C."/>
            <person name="Chen F."/>
            <person name="Chen W."/>
            <person name="Choi C."/>
            <person name="Clum A."/>
            <person name="Dos Santos R.A."/>
            <person name="Damasio A.R."/>
            <person name="Diallinas G."/>
            <person name="Emri T."/>
            <person name="Fekete E."/>
            <person name="Flipphi M."/>
            <person name="Freyberg S."/>
            <person name="Gallo A."/>
            <person name="Gournas C."/>
            <person name="Habgood R."/>
            <person name="Hainaut M."/>
            <person name="Harispe M.L."/>
            <person name="Henrissat B."/>
            <person name="Hilden K.S."/>
            <person name="Hope R."/>
            <person name="Hossain A."/>
            <person name="Karabika E."/>
            <person name="Karaffa L."/>
            <person name="Karanyi Z."/>
            <person name="Krasevec N."/>
            <person name="Kuo A."/>
            <person name="Kusch H."/>
            <person name="LaButti K."/>
            <person name="Lagendijk E.L."/>
            <person name="Lapidus A."/>
            <person name="Levasseur A."/>
            <person name="Lindquist E."/>
            <person name="Lipzen A."/>
            <person name="Logrieco A.F."/>
            <person name="MacCabe A."/>
            <person name="Maekelae M.R."/>
            <person name="Malavazi I."/>
            <person name="Melin P."/>
            <person name="Meyer V."/>
            <person name="Mielnichuk N."/>
            <person name="Miskei M."/>
            <person name="Molnar A.P."/>
            <person name="Mule G."/>
            <person name="Ngan C.Y."/>
            <person name="Orejas M."/>
            <person name="Orosz E."/>
            <person name="Ouedraogo J.P."/>
            <person name="Overkamp K.M."/>
            <person name="Park H.-S."/>
            <person name="Perrone G."/>
            <person name="Piumi F."/>
            <person name="Punt P.J."/>
            <person name="Ram A.F."/>
            <person name="Ramon A."/>
            <person name="Rauscher S."/>
            <person name="Record E."/>
            <person name="Riano-Pachon D.M."/>
            <person name="Robert V."/>
            <person name="Roehrig J."/>
            <person name="Ruller R."/>
            <person name="Salamov A."/>
            <person name="Salih N.S."/>
            <person name="Samson R.A."/>
            <person name="Sandor E."/>
            <person name="Sanguinetti M."/>
            <person name="Schuetze T."/>
            <person name="Sepcic K."/>
            <person name="Shelest E."/>
            <person name="Sherlock G."/>
            <person name="Sophianopoulou V."/>
            <person name="Squina F.M."/>
            <person name="Sun H."/>
            <person name="Susca A."/>
            <person name="Todd R.B."/>
            <person name="Tsang A."/>
            <person name="Unkles S.E."/>
            <person name="van de Wiele N."/>
            <person name="van Rossen-Uffink D."/>
            <person name="Oliveira J.V."/>
            <person name="Vesth T.C."/>
            <person name="Visser J."/>
            <person name="Yu J.-H."/>
            <person name="Zhou M."/>
            <person name="Andersen M.R."/>
            <person name="Archer D.B."/>
            <person name="Baker S.E."/>
            <person name="Benoit I."/>
            <person name="Brakhage A.A."/>
            <person name="Braus G.H."/>
            <person name="Fischer R."/>
            <person name="Frisvad J.C."/>
            <person name="Goldman G.H."/>
            <person name="Houbraken J."/>
            <person name="Oakley B."/>
            <person name="Pocsi I."/>
            <person name="Scazzocchio C."/>
            <person name="Seiboth B."/>
            <person name="vanKuyk P.A."/>
            <person name="Wortman J."/>
            <person name="Dyer P.S."/>
            <person name="Grigoriev I.V."/>
        </authorList>
    </citation>
    <scope>NUCLEOTIDE SEQUENCE [LARGE SCALE GENOMIC DNA]</scope>
    <source>
        <strain evidence="2">CBS 134.48</strain>
    </source>
</reference>
<dbReference type="Proteomes" id="UP000184304">
    <property type="component" value="Unassembled WGS sequence"/>
</dbReference>
<organism evidence="1 2">
    <name type="scientific">Aspergillus tubingensis (strain CBS 134.48)</name>
    <dbReference type="NCBI Taxonomy" id="767770"/>
    <lineage>
        <taxon>Eukaryota</taxon>
        <taxon>Fungi</taxon>
        <taxon>Dikarya</taxon>
        <taxon>Ascomycota</taxon>
        <taxon>Pezizomycotina</taxon>
        <taxon>Eurotiomycetes</taxon>
        <taxon>Eurotiomycetidae</taxon>
        <taxon>Eurotiales</taxon>
        <taxon>Aspergillaceae</taxon>
        <taxon>Aspergillus</taxon>
        <taxon>Aspergillus subgen. Circumdati</taxon>
    </lineage>
</organism>
<dbReference type="VEuPathDB" id="FungiDB:ASPTUDRAFT_40407"/>
<proteinExistence type="predicted"/>
<evidence type="ECO:0000313" key="1">
    <source>
        <dbReference type="EMBL" id="OJI87252.1"/>
    </source>
</evidence>
<protein>
    <submittedName>
        <fullName evidence="1">Uncharacterized protein</fullName>
    </submittedName>
</protein>
<sequence length="88" mass="10038">MKPWLKRRKCGSGSGASAWLSSYSYAKEYHNLVSVKKLAILPIKEILPAGSMPHYSRKIFVTDITQNFGWDSSEWQCLWAQHTIGGHR</sequence>
<gene>
    <name evidence="1" type="ORF">ASPTUDRAFT_40407</name>
</gene>
<dbReference type="AlphaFoldDB" id="A0A1L9NDJ4"/>
<evidence type="ECO:0000313" key="2">
    <source>
        <dbReference type="Proteomes" id="UP000184304"/>
    </source>
</evidence>
<keyword evidence="2" id="KW-1185">Reference proteome</keyword>
<accession>A0A1L9NDJ4</accession>
<dbReference type="EMBL" id="KV878187">
    <property type="protein sequence ID" value="OJI87252.1"/>
    <property type="molecule type" value="Genomic_DNA"/>
</dbReference>